<evidence type="ECO:0000256" key="11">
    <source>
        <dbReference type="RuleBase" id="RU004386"/>
    </source>
</evidence>
<comment type="cofactor">
    <cofactor evidence="2">
        <name>Zn(2+)</name>
        <dbReference type="ChEBI" id="CHEBI:29105"/>
    </cofactor>
</comment>
<dbReference type="EMBL" id="JAHDYR010000007">
    <property type="protein sequence ID" value="KAG9396018.1"/>
    <property type="molecule type" value="Genomic_DNA"/>
</dbReference>
<dbReference type="InterPro" id="IPR023358">
    <property type="entry name" value="Peptidase_M18_dom2"/>
</dbReference>
<evidence type="ECO:0000256" key="6">
    <source>
        <dbReference type="ARBA" id="ARBA00022670"/>
    </source>
</evidence>
<dbReference type="GO" id="GO:0008270">
    <property type="term" value="F:zinc ion binding"/>
    <property type="evidence" value="ECO:0007669"/>
    <property type="project" value="InterPro"/>
</dbReference>
<evidence type="ECO:0000256" key="5">
    <source>
        <dbReference type="ARBA" id="ARBA00022438"/>
    </source>
</evidence>
<evidence type="ECO:0000256" key="1">
    <source>
        <dbReference type="ARBA" id="ARBA00001335"/>
    </source>
</evidence>
<name>A0A8J6B5D6_9EUKA</name>
<dbReference type="Gene3D" id="2.30.250.10">
    <property type="entry name" value="Aminopeptidase i, Domain 2"/>
    <property type="match status" value="1"/>
</dbReference>
<dbReference type="InterPro" id="IPR001948">
    <property type="entry name" value="Peptidase_M18"/>
</dbReference>
<dbReference type="PANTHER" id="PTHR28570">
    <property type="entry name" value="ASPARTYL AMINOPEPTIDASE"/>
    <property type="match status" value="1"/>
</dbReference>
<evidence type="ECO:0000256" key="8">
    <source>
        <dbReference type="ARBA" id="ARBA00022801"/>
    </source>
</evidence>
<proteinExistence type="inferred from homology"/>
<keyword evidence="8 11" id="KW-0378">Hydrolase</keyword>
<dbReference type="Proteomes" id="UP000717585">
    <property type="component" value="Unassembled WGS sequence"/>
</dbReference>
<organism evidence="12 13">
    <name type="scientific">Carpediemonas membranifera</name>
    <dbReference type="NCBI Taxonomy" id="201153"/>
    <lineage>
        <taxon>Eukaryota</taxon>
        <taxon>Metamonada</taxon>
        <taxon>Carpediemonas-like organisms</taxon>
        <taxon>Carpediemonas</taxon>
    </lineage>
</organism>
<evidence type="ECO:0000256" key="4">
    <source>
        <dbReference type="ARBA" id="ARBA00011965"/>
    </source>
</evidence>
<evidence type="ECO:0000256" key="2">
    <source>
        <dbReference type="ARBA" id="ARBA00001947"/>
    </source>
</evidence>
<keyword evidence="9 11" id="KW-0862">Zinc</keyword>
<protein>
    <recommendedName>
        <fullName evidence="4">aspartyl aminopeptidase</fullName>
        <ecNumber evidence="4">3.4.11.21</ecNumber>
    </recommendedName>
</protein>
<keyword evidence="10 11" id="KW-0482">Metalloprotease</keyword>
<dbReference type="SUPFAM" id="SSF53187">
    <property type="entry name" value="Zn-dependent exopeptidases"/>
    <property type="match status" value="1"/>
</dbReference>
<comment type="caution">
    <text evidence="12">The sequence shown here is derived from an EMBL/GenBank/DDBJ whole genome shotgun (WGS) entry which is preliminary data.</text>
</comment>
<dbReference type="EC" id="3.4.11.21" evidence="4"/>
<evidence type="ECO:0000256" key="10">
    <source>
        <dbReference type="ARBA" id="ARBA00023049"/>
    </source>
</evidence>
<evidence type="ECO:0000256" key="3">
    <source>
        <dbReference type="ARBA" id="ARBA00008290"/>
    </source>
</evidence>
<evidence type="ECO:0000256" key="9">
    <source>
        <dbReference type="ARBA" id="ARBA00022833"/>
    </source>
</evidence>
<dbReference type="NCBIfam" id="NF002759">
    <property type="entry name" value="PRK02813.1"/>
    <property type="match status" value="1"/>
</dbReference>
<keyword evidence="7 11" id="KW-0479">Metal-binding</keyword>
<dbReference type="GO" id="GO:0008237">
    <property type="term" value="F:metallopeptidase activity"/>
    <property type="evidence" value="ECO:0007669"/>
    <property type="project" value="UniProtKB-KW"/>
</dbReference>
<reference evidence="12" key="1">
    <citation type="submission" date="2021-05" db="EMBL/GenBank/DDBJ databases">
        <title>A free-living protist that lacks canonical eukaryotic 1 DNA replication and segregation systems.</title>
        <authorList>
            <person name="Salas-Leiva D.E."/>
            <person name="Tromer E.C."/>
            <person name="Curtis B.A."/>
            <person name="Jerlstrom-Hultqvist J."/>
            <person name="Kolisko M."/>
            <person name="Yi Z."/>
            <person name="Salas-Leiva J.S."/>
            <person name="Gallot-Lavallee L."/>
            <person name="Kops G.J.P.L."/>
            <person name="Archibald J.M."/>
            <person name="Simpson A.G.B."/>
            <person name="Roger A.J."/>
        </authorList>
    </citation>
    <scope>NUCLEOTIDE SEQUENCE</scope>
    <source>
        <strain evidence="12">BICM</strain>
    </source>
</reference>
<dbReference type="PRINTS" id="PR00932">
    <property type="entry name" value="AMINO1PTASE"/>
</dbReference>
<dbReference type="SUPFAM" id="SSF101821">
    <property type="entry name" value="Aminopeptidase/glucanase lid domain"/>
    <property type="match status" value="1"/>
</dbReference>
<evidence type="ECO:0000313" key="12">
    <source>
        <dbReference type="EMBL" id="KAG9396018.1"/>
    </source>
</evidence>
<dbReference type="GO" id="GO:0005737">
    <property type="term" value="C:cytoplasm"/>
    <property type="evidence" value="ECO:0007669"/>
    <property type="project" value="UniProtKB-ARBA"/>
</dbReference>
<keyword evidence="6 11" id="KW-0645">Protease</keyword>
<dbReference type="PANTHER" id="PTHR28570:SF3">
    <property type="entry name" value="ASPARTYL AMINOPEPTIDASE"/>
    <property type="match status" value="1"/>
</dbReference>
<evidence type="ECO:0000256" key="7">
    <source>
        <dbReference type="ARBA" id="ARBA00022723"/>
    </source>
</evidence>
<gene>
    <name evidence="12" type="ORF">J8273_2367</name>
</gene>
<keyword evidence="5 11" id="KW-0031">Aminopeptidase</keyword>
<dbReference type="Pfam" id="PF02127">
    <property type="entry name" value="Peptidase_M18"/>
    <property type="match status" value="1"/>
</dbReference>
<sequence length="459" mass="50595">MNTIPELRQMDPHAQDYIDFLNESHSPYHAIAAMQQRLEADGFCRLKERDAWSLEAGKKYYLTRDGNSLFAFKMPAGKPTRFVMAGAHSESPVWRLKSTAHALNKKGLRMCAVEPYGGGLWQTWVDRDLTMSGRLMVKSNDSIETLLVDAGRPIFRFPSIAIHLAKERKDPLNFDLANDFIALFGDSDDSDESEEGKKKAPKIRNGWDDKLMRLLLDSAGRTDLAVDDVLDFDLDLRDVTPAGTIGFNNEFIAGQRQDNLHGSYTSMRGFMSAQPSSDAVQIFASFNHEEVGSRSNTGANSVYTASILRRVLNTVSEDEYQRFIASSFIVSNDMSHSVHPTLSDRHDSTVDVKLNKGCVLKISGRQAYASSGSSSALLRFIAESNKIPLQIVSNKNTVRGGGTIGSMVAALTGCLTVDIGGPLLGMHSIRELCGVKDVSLTISLIQTVFDQAQTRMALE</sequence>
<dbReference type="GO" id="GO:0004177">
    <property type="term" value="F:aminopeptidase activity"/>
    <property type="evidence" value="ECO:0007669"/>
    <property type="project" value="UniProtKB-KW"/>
</dbReference>
<dbReference type="Gene3D" id="3.40.630.10">
    <property type="entry name" value="Zn peptidases"/>
    <property type="match status" value="1"/>
</dbReference>
<dbReference type="OrthoDB" id="9880441at2759"/>
<comment type="catalytic activity">
    <reaction evidence="1">
        <text>Release of an N-terminal aspartate or glutamate from a peptide, with a preference for aspartate.</text>
        <dbReference type="EC" id="3.4.11.21"/>
    </reaction>
</comment>
<keyword evidence="13" id="KW-1185">Reference proteome</keyword>
<evidence type="ECO:0000313" key="13">
    <source>
        <dbReference type="Proteomes" id="UP000717585"/>
    </source>
</evidence>
<dbReference type="AlphaFoldDB" id="A0A8J6B5D6"/>
<dbReference type="GO" id="GO:0006508">
    <property type="term" value="P:proteolysis"/>
    <property type="evidence" value="ECO:0007669"/>
    <property type="project" value="UniProtKB-KW"/>
</dbReference>
<accession>A0A8J6B5D6</accession>
<comment type="similarity">
    <text evidence="3 11">Belongs to the peptidase M18 family.</text>
</comment>